<feature type="region of interest" description="Disordered" evidence="1">
    <location>
        <begin position="320"/>
        <end position="352"/>
    </location>
</feature>
<protein>
    <submittedName>
        <fullName evidence="2">Uncharacterized protein</fullName>
    </submittedName>
</protein>
<dbReference type="Proteomes" id="UP000076738">
    <property type="component" value="Unassembled WGS sequence"/>
</dbReference>
<evidence type="ECO:0000313" key="2">
    <source>
        <dbReference type="EMBL" id="KZO93750.1"/>
    </source>
</evidence>
<evidence type="ECO:0000313" key="3">
    <source>
        <dbReference type="Proteomes" id="UP000076738"/>
    </source>
</evidence>
<evidence type="ECO:0000256" key="1">
    <source>
        <dbReference type="SAM" id="MobiDB-lite"/>
    </source>
</evidence>
<accession>A0A167JNG7</accession>
<name>A0A167JNG7_CALVF</name>
<dbReference type="EMBL" id="KV417299">
    <property type="protein sequence ID" value="KZO93750.1"/>
    <property type="molecule type" value="Genomic_DNA"/>
</dbReference>
<proteinExistence type="predicted"/>
<gene>
    <name evidence="2" type="ORF">CALVIDRAFT_566228</name>
</gene>
<organism evidence="2 3">
    <name type="scientific">Calocera viscosa (strain TUFC12733)</name>
    <dbReference type="NCBI Taxonomy" id="1330018"/>
    <lineage>
        <taxon>Eukaryota</taxon>
        <taxon>Fungi</taxon>
        <taxon>Dikarya</taxon>
        <taxon>Basidiomycota</taxon>
        <taxon>Agaricomycotina</taxon>
        <taxon>Dacrymycetes</taxon>
        <taxon>Dacrymycetales</taxon>
        <taxon>Dacrymycetaceae</taxon>
        <taxon>Calocera</taxon>
    </lineage>
</organism>
<sequence>MSQEDPFMFEGAAMITHMEETGQVPDIFSEYNTEEEPAEVTDPKKKVTPIVFDLSKWLNDPRAGGMYLAQGPQQARPSTSPQNWKDARHKADAAPRDLLNLHDGLDLVGMDTHTWTLAWRGDVRRDVYFNYAMENLFQIFRGMDRCLGGLIIEFRAGRLDNGPGYDPTIHTWFSRNTFKDKDFKEVQDRGTSIFKNMARIKADLMDQAVENARAKRANTGGDTSTPVPKVKQRALPIKDARAIDKSSPIWAYAEAYRTWYKAQGGDVTTTPRGPGLSMVPASSLLPAPTISGGSTSTTHVPGASISPTDFTFPASSQLRRQMGTPGTPTPLSNMHKSTGPATSPTHIFDSSTTKRMVHSLGKGKLITEGPTSAFQRLVFMRPSDDEDYAKMGPLRYTTRKALDEYKRDFGEKECDELEYDLKILYWFDHPGTWTESVKERIPGDYWKNIFPAMCMDKLLDICNGVFN</sequence>
<dbReference type="OrthoDB" id="10612947at2759"/>
<reference evidence="2 3" key="1">
    <citation type="journal article" date="2016" name="Mol. Biol. Evol.">
        <title>Comparative Genomics of Early-Diverging Mushroom-Forming Fungi Provides Insights into the Origins of Lignocellulose Decay Capabilities.</title>
        <authorList>
            <person name="Nagy L.G."/>
            <person name="Riley R."/>
            <person name="Tritt A."/>
            <person name="Adam C."/>
            <person name="Daum C."/>
            <person name="Floudas D."/>
            <person name="Sun H."/>
            <person name="Yadav J.S."/>
            <person name="Pangilinan J."/>
            <person name="Larsson K.H."/>
            <person name="Matsuura K."/>
            <person name="Barry K."/>
            <person name="Labutti K."/>
            <person name="Kuo R."/>
            <person name="Ohm R.A."/>
            <person name="Bhattacharya S.S."/>
            <person name="Shirouzu T."/>
            <person name="Yoshinaga Y."/>
            <person name="Martin F.M."/>
            <person name="Grigoriev I.V."/>
            <person name="Hibbett D.S."/>
        </authorList>
    </citation>
    <scope>NUCLEOTIDE SEQUENCE [LARGE SCALE GENOMIC DNA]</scope>
    <source>
        <strain evidence="2 3">TUFC12733</strain>
    </source>
</reference>
<dbReference type="AlphaFoldDB" id="A0A167JNG7"/>
<keyword evidence="3" id="KW-1185">Reference proteome</keyword>